<evidence type="ECO:0000256" key="5">
    <source>
        <dbReference type="ARBA" id="ARBA00023136"/>
    </source>
</evidence>
<proteinExistence type="inferred from homology"/>
<feature type="transmembrane region" description="Helical" evidence="6">
    <location>
        <begin position="117"/>
        <end position="136"/>
    </location>
</feature>
<protein>
    <recommendedName>
        <fullName evidence="9">YhhN-like protein</fullName>
    </recommendedName>
</protein>
<comment type="similarity">
    <text evidence="2">Belongs to the TMEM86 family.</text>
</comment>
<accession>A0ABX1RT14</accession>
<evidence type="ECO:0000256" key="2">
    <source>
        <dbReference type="ARBA" id="ARBA00007375"/>
    </source>
</evidence>
<evidence type="ECO:0000256" key="6">
    <source>
        <dbReference type="SAM" id="Phobius"/>
    </source>
</evidence>
<feature type="transmembrane region" description="Helical" evidence="6">
    <location>
        <begin position="142"/>
        <end position="161"/>
    </location>
</feature>
<evidence type="ECO:0000256" key="4">
    <source>
        <dbReference type="ARBA" id="ARBA00022989"/>
    </source>
</evidence>
<comment type="subcellular location">
    <subcellularLocation>
        <location evidence="1">Membrane</location>
        <topology evidence="1">Multi-pass membrane protein</topology>
    </subcellularLocation>
</comment>
<keyword evidence="5 6" id="KW-0472">Membrane</keyword>
<evidence type="ECO:0000256" key="1">
    <source>
        <dbReference type="ARBA" id="ARBA00004141"/>
    </source>
</evidence>
<evidence type="ECO:0000313" key="8">
    <source>
        <dbReference type="Proteomes" id="UP000746690"/>
    </source>
</evidence>
<evidence type="ECO:0000256" key="3">
    <source>
        <dbReference type="ARBA" id="ARBA00022692"/>
    </source>
</evidence>
<feature type="transmembrane region" description="Helical" evidence="6">
    <location>
        <begin position="64"/>
        <end position="80"/>
    </location>
</feature>
<evidence type="ECO:0008006" key="9">
    <source>
        <dbReference type="Google" id="ProtNLM"/>
    </source>
</evidence>
<organism evidence="7 8">
    <name type="scientific">Flavivirga algicola</name>
    <dbReference type="NCBI Taxonomy" id="2729136"/>
    <lineage>
        <taxon>Bacteria</taxon>
        <taxon>Pseudomonadati</taxon>
        <taxon>Bacteroidota</taxon>
        <taxon>Flavobacteriia</taxon>
        <taxon>Flavobacteriales</taxon>
        <taxon>Flavobacteriaceae</taxon>
        <taxon>Flavivirga</taxon>
    </lineage>
</organism>
<reference evidence="7 8" key="1">
    <citation type="submission" date="2020-04" db="EMBL/GenBank/DDBJ databases">
        <title>A Flavivirga sp. nov.</title>
        <authorList>
            <person name="Sun X."/>
        </authorList>
    </citation>
    <scope>NUCLEOTIDE SEQUENCE [LARGE SCALE GENOMIC DNA]</scope>
    <source>
        <strain evidence="7 8">Y03</strain>
    </source>
</reference>
<dbReference type="EMBL" id="JABBHF010000002">
    <property type="protein sequence ID" value="NMH86681.1"/>
    <property type="molecule type" value="Genomic_DNA"/>
</dbReference>
<gene>
    <name evidence="7" type="ORF">HHX25_04140</name>
</gene>
<dbReference type="Pfam" id="PF07947">
    <property type="entry name" value="YhhN"/>
    <property type="match status" value="1"/>
</dbReference>
<dbReference type="RefSeq" id="WP_169670447.1">
    <property type="nucleotide sequence ID" value="NZ_JABBHF010000002.1"/>
</dbReference>
<feature type="transmembrane region" description="Helical" evidence="6">
    <location>
        <begin position="86"/>
        <end position="105"/>
    </location>
</feature>
<keyword evidence="3 6" id="KW-0812">Transmembrane</keyword>
<sequence length="233" mass="27283">MSHIFKNEKKFTILFFVVLTIDILVKLNLSSFPYRYISKPPITLLLFLYYCYNTTEKRKIKKSWVILSLSCFLIGDILIIEHTNIILLSASLAIFGFAKIFLSLRLSHRSDFDIMRLVPFSIVLFAYTVFIVSLLYNSLKNFFIPALLSFFVSLLLIQFAFLRKDVVDRISYLYVFFGVIFYMLSEGMMAIKTFKMDLPMQDILIMLSYGISVYLIIFGIVKEHRKNNNINPF</sequence>
<feature type="transmembrane region" description="Helical" evidence="6">
    <location>
        <begin position="12"/>
        <end position="30"/>
    </location>
</feature>
<keyword evidence="4 6" id="KW-1133">Transmembrane helix</keyword>
<dbReference type="Proteomes" id="UP000746690">
    <property type="component" value="Unassembled WGS sequence"/>
</dbReference>
<name>A0ABX1RT14_9FLAO</name>
<evidence type="ECO:0000313" key="7">
    <source>
        <dbReference type="EMBL" id="NMH86681.1"/>
    </source>
</evidence>
<feature type="transmembrane region" description="Helical" evidence="6">
    <location>
        <begin position="203"/>
        <end position="221"/>
    </location>
</feature>
<comment type="caution">
    <text evidence="7">The sequence shown here is derived from an EMBL/GenBank/DDBJ whole genome shotgun (WGS) entry which is preliminary data.</text>
</comment>
<feature type="transmembrane region" description="Helical" evidence="6">
    <location>
        <begin position="173"/>
        <end position="191"/>
    </location>
</feature>
<dbReference type="InterPro" id="IPR012506">
    <property type="entry name" value="TMEM86B-like"/>
</dbReference>
<keyword evidence="8" id="KW-1185">Reference proteome</keyword>